<dbReference type="Gene3D" id="3.90.70.10">
    <property type="entry name" value="Cysteine proteinases"/>
    <property type="match status" value="1"/>
</dbReference>
<dbReference type="Pfam" id="PF00443">
    <property type="entry name" value="UCH"/>
    <property type="match status" value="1"/>
</dbReference>
<dbReference type="InterPro" id="IPR028889">
    <property type="entry name" value="USP"/>
</dbReference>
<dbReference type="GO" id="GO:0004843">
    <property type="term" value="F:cysteine-type deubiquitinase activity"/>
    <property type="evidence" value="ECO:0007669"/>
    <property type="project" value="InterPro"/>
</dbReference>
<evidence type="ECO:0000313" key="3">
    <source>
        <dbReference type="EMBL" id="CBY12573.1"/>
    </source>
</evidence>
<evidence type="ECO:0000313" key="4">
    <source>
        <dbReference type="Proteomes" id="UP000001307"/>
    </source>
</evidence>
<organism evidence="3">
    <name type="scientific">Oikopleura dioica</name>
    <name type="common">Tunicate</name>
    <dbReference type="NCBI Taxonomy" id="34765"/>
    <lineage>
        <taxon>Eukaryota</taxon>
        <taxon>Metazoa</taxon>
        <taxon>Chordata</taxon>
        <taxon>Tunicata</taxon>
        <taxon>Appendicularia</taxon>
        <taxon>Copelata</taxon>
        <taxon>Oikopleuridae</taxon>
        <taxon>Oikopleura</taxon>
    </lineage>
</organism>
<dbReference type="PROSITE" id="PS50235">
    <property type="entry name" value="USP_3"/>
    <property type="match status" value="1"/>
</dbReference>
<protein>
    <recommendedName>
        <fullName evidence="2">USP domain-containing protein</fullName>
    </recommendedName>
</protein>
<dbReference type="Proteomes" id="UP000001307">
    <property type="component" value="Unassembled WGS sequence"/>
</dbReference>
<dbReference type="InParanoid" id="E4XS25"/>
<reference evidence="3" key="1">
    <citation type="journal article" date="2010" name="Science">
        <title>Plasticity of animal genome architecture unmasked by rapid evolution of a pelagic tunicate.</title>
        <authorList>
            <person name="Denoeud F."/>
            <person name="Henriet S."/>
            <person name="Mungpakdee S."/>
            <person name="Aury J.M."/>
            <person name="Da Silva C."/>
            <person name="Brinkmann H."/>
            <person name="Mikhaleva J."/>
            <person name="Olsen L.C."/>
            <person name="Jubin C."/>
            <person name="Canestro C."/>
            <person name="Bouquet J.M."/>
            <person name="Danks G."/>
            <person name="Poulain J."/>
            <person name="Campsteijn C."/>
            <person name="Adamski M."/>
            <person name="Cross I."/>
            <person name="Yadetie F."/>
            <person name="Muffato M."/>
            <person name="Louis A."/>
            <person name="Butcher S."/>
            <person name="Tsagkogeorga G."/>
            <person name="Konrad A."/>
            <person name="Singh S."/>
            <person name="Jensen M.F."/>
            <person name="Cong E.H."/>
            <person name="Eikeseth-Otteraa H."/>
            <person name="Noel B."/>
            <person name="Anthouard V."/>
            <person name="Porcel B.M."/>
            <person name="Kachouri-Lafond R."/>
            <person name="Nishino A."/>
            <person name="Ugolini M."/>
            <person name="Chourrout P."/>
            <person name="Nishida H."/>
            <person name="Aasland R."/>
            <person name="Huzurbazar S."/>
            <person name="Westhof E."/>
            <person name="Delsuc F."/>
            <person name="Lehrach H."/>
            <person name="Reinhardt R."/>
            <person name="Weissenbach J."/>
            <person name="Roy S.W."/>
            <person name="Artiguenave F."/>
            <person name="Postlethwait J.H."/>
            <person name="Manak J.R."/>
            <person name="Thompson E.M."/>
            <person name="Jaillon O."/>
            <person name="Du Pasquier L."/>
            <person name="Boudinot P."/>
            <person name="Liberles D.A."/>
            <person name="Volff J.N."/>
            <person name="Philippe H."/>
            <person name="Lenhard B."/>
            <person name="Roest Crollius H."/>
            <person name="Wincker P."/>
            <person name="Chourrout D."/>
        </authorList>
    </citation>
    <scope>NUCLEOTIDE SEQUENCE [LARGE SCALE GENOMIC DNA]</scope>
</reference>
<dbReference type="GO" id="GO:0005634">
    <property type="term" value="C:nucleus"/>
    <property type="evidence" value="ECO:0007669"/>
    <property type="project" value="TreeGrafter"/>
</dbReference>
<dbReference type="AlphaFoldDB" id="E4XS25"/>
<dbReference type="SUPFAM" id="SSF54001">
    <property type="entry name" value="Cysteine proteinases"/>
    <property type="match status" value="1"/>
</dbReference>
<dbReference type="PROSITE" id="PS00973">
    <property type="entry name" value="USP_2"/>
    <property type="match status" value="1"/>
</dbReference>
<dbReference type="GO" id="GO:0005829">
    <property type="term" value="C:cytosol"/>
    <property type="evidence" value="ECO:0007669"/>
    <property type="project" value="TreeGrafter"/>
</dbReference>
<dbReference type="PANTHER" id="PTHR24006:SF887">
    <property type="entry name" value="UBIQUITIN CARBOXYL-TERMINAL HYDROLASE"/>
    <property type="match status" value="1"/>
</dbReference>
<evidence type="ECO:0000256" key="1">
    <source>
        <dbReference type="SAM" id="MobiDB-lite"/>
    </source>
</evidence>
<feature type="domain" description="USP" evidence="2">
    <location>
        <begin position="62"/>
        <end position="405"/>
    </location>
</feature>
<dbReference type="CDD" id="cd02257">
    <property type="entry name" value="Peptidase_C19"/>
    <property type="match status" value="1"/>
</dbReference>
<keyword evidence="4" id="KW-1185">Reference proteome</keyword>
<proteinExistence type="predicted"/>
<dbReference type="InterPro" id="IPR038765">
    <property type="entry name" value="Papain-like_cys_pep_sf"/>
</dbReference>
<sequence>MNSPKIDSAKKETKTNANSRSRSGSESRREAKRVKQKEDDDADSADEKPSKSAKPQQLRGVTGLKNLGNTCYLNTIVQVLASLKCFRDALKEVEFAVQSPTRNGSDEPADGRSKRNRGVNSLTKSLQQLVGELNAGRRLTVEPSTFVQAVHDQLPNFNGHIQQDVQEFFCQLLYKLEKERTKGCSEDILNCVVNRMFTGQWQSEVICTQCSNSNLQIEKFNTLPLEFPNKYYKNIGSQNKNVSLDFLLKIYTKSERLGRVYNCENCRINHNYGRTRRQSVRTEADKRITVLESPKCLFVHLKRAKYSHTSGQEKIACHVDFPEKLNLTPYMTHKASSPEYVLRAVVVHHGKYFNSGHYTTFCYKDSEKKDGKSSGWVQYNDSEVTGATIADVLASQAYMLLYVDVELANEQDSS</sequence>
<feature type="region of interest" description="Disordered" evidence="1">
    <location>
        <begin position="1"/>
        <end position="59"/>
    </location>
</feature>
<dbReference type="GO" id="GO:0016579">
    <property type="term" value="P:protein deubiquitination"/>
    <property type="evidence" value="ECO:0007669"/>
    <property type="project" value="InterPro"/>
</dbReference>
<accession>E4XS25</accession>
<dbReference type="InterPro" id="IPR050164">
    <property type="entry name" value="Peptidase_C19"/>
</dbReference>
<name>E4XS25_OIKDI</name>
<dbReference type="InterPro" id="IPR018200">
    <property type="entry name" value="USP_CS"/>
</dbReference>
<dbReference type="OrthoDB" id="21192at2759"/>
<dbReference type="InterPro" id="IPR001394">
    <property type="entry name" value="Peptidase_C19_UCH"/>
</dbReference>
<dbReference type="PANTHER" id="PTHR24006">
    <property type="entry name" value="UBIQUITIN CARBOXYL-TERMINAL HYDROLASE"/>
    <property type="match status" value="1"/>
</dbReference>
<gene>
    <name evidence="3" type="ORF">GSOID_T00001973001</name>
</gene>
<dbReference type="EMBL" id="FN653128">
    <property type="protein sequence ID" value="CBY12573.1"/>
    <property type="molecule type" value="Genomic_DNA"/>
</dbReference>
<evidence type="ECO:0000259" key="2">
    <source>
        <dbReference type="PROSITE" id="PS50235"/>
    </source>
</evidence>
<feature type="region of interest" description="Disordered" evidence="1">
    <location>
        <begin position="99"/>
        <end position="120"/>
    </location>
</feature>